<evidence type="ECO:0000313" key="2">
    <source>
        <dbReference type="Proteomes" id="UP000886523"/>
    </source>
</evidence>
<gene>
    <name evidence="1" type="ORF">BS47DRAFT_1352982</name>
</gene>
<protein>
    <submittedName>
        <fullName evidence="1">Uncharacterized protein</fullName>
    </submittedName>
</protein>
<keyword evidence="2" id="KW-1185">Reference proteome</keyword>
<proteinExistence type="predicted"/>
<evidence type="ECO:0000313" key="1">
    <source>
        <dbReference type="EMBL" id="KAF9506233.1"/>
    </source>
</evidence>
<accession>A0A9P6AIA8</accession>
<comment type="caution">
    <text evidence="1">The sequence shown here is derived from an EMBL/GenBank/DDBJ whole genome shotgun (WGS) entry which is preliminary data.</text>
</comment>
<reference evidence="1" key="1">
    <citation type="journal article" date="2020" name="Nat. Commun.">
        <title>Large-scale genome sequencing of mycorrhizal fungi provides insights into the early evolution of symbiotic traits.</title>
        <authorList>
            <person name="Miyauchi S."/>
            <person name="Kiss E."/>
            <person name="Kuo A."/>
            <person name="Drula E."/>
            <person name="Kohler A."/>
            <person name="Sanchez-Garcia M."/>
            <person name="Morin E."/>
            <person name="Andreopoulos B."/>
            <person name="Barry K.W."/>
            <person name="Bonito G."/>
            <person name="Buee M."/>
            <person name="Carver A."/>
            <person name="Chen C."/>
            <person name="Cichocki N."/>
            <person name="Clum A."/>
            <person name="Culley D."/>
            <person name="Crous P.W."/>
            <person name="Fauchery L."/>
            <person name="Girlanda M."/>
            <person name="Hayes R.D."/>
            <person name="Keri Z."/>
            <person name="LaButti K."/>
            <person name="Lipzen A."/>
            <person name="Lombard V."/>
            <person name="Magnuson J."/>
            <person name="Maillard F."/>
            <person name="Murat C."/>
            <person name="Nolan M."/>
            <person name="Ohm R.A."/>
            <person name="Pangilinan J."/>
            <person name="Pereira M.F."/>
            <person name="Perotto S."/>
            <person name="Peter M."/>
            <person name="Pfister S."/>
            <person name="Riley R."/>
            <person name="Sitrit Y."/>
            <person name="Stielow J.B."/>
            <person name="Szollosi G."/>
            <person name="Zifcakova L."/>
            <person name="Stursova M."/>
            <person name="Spatafora J.W."/>
            <person name="Tedersoo L."/>
            <person name="Vaario L.M."/>
            <person name="Yamada A."/>
            <person name="Yan M."/>
            <person name="Wang P."/>
            <person name="Xu J."/>
            <person name="Bruns T."/>
            <person name="Baldrian P."/>
            <person name="Vilgalys R."/>
            <person name="Dunand C."/>
            <person name="Henrissat B."/>
            <person name="Grigoriev I.V."/>
            <person name="Hibbett D."/>
            <person name="Nagy L.G."/>
            <person name="Martin F.M."/>
        </authorList>
    </citation>
    <scope>NUCLEOTIDE SEQUENCE</scope>
    <source>
        <strain evidence="1">UP504</strain>
    </source>
</reference>
<feature type="non-terminal residue" evidence="1">
    <location>
        <position position="1"/>
    </location>
</feature>
<organism evidence="1 2">
    <name type="scientific">Hydnum rufescens UP504</name>
    <dbReference type="NCBI Taxonomy" id="1448309"/>
    <lineage>
        <taxon>Eukaryota</taxon>
        <taxon>Fungi</taxon>
        <taxon>Dikarya</taxon>
        <taxon>Basidiomycota</taxon>
        <taxon>Agaricomycotina</taxon>
        <taxon>Agaricomycetes</taxon>
        <taxon>Cantharellales</taxon>
        <taxon>Hydnaceae</taxon>
        <taxon>Hydnum</taxon>
    </lineage>
</organism>
<dbReference type="Proteomes" id="UP000886523">
    <property type="component" value="Unassembled WGS sequence"/>
</dbReference>
<dbReference type="AlphaFoldDB" id="A0A9P6AIA8"/>
<dbReference type="EMBL" id="MU129119">
    <property type="protein sequence ID" value="KAF9506233.1"/>
    <property type="molecule type" value="Genomic_DNA"/>
</dbReference>
<sequence length="56" mass="6209">FCSWGAVSHTHFPFTDIATPLDYHIPYDDIELTTADSSGLHQSQSLSHEAAERTFG</sequence>
<name>A0A9P6AIA8_9AGAM</name>